<protein>
    <recommendedName>
        <fullName evidence="3">Aspartate/glutamate racemase family protein</fullName>
    </recommendedName>
</protein>
<dbReference type="Pfam" id="PF01177">
    <property type="entry name" value="Asp_Glu_race"/>
    <property type="match status" value="1"/>
</dbReference>
<keyword evidence="2" id="KW-1185">Reference proteome</keyword>
<evidence type="ECO:0000313" key="1">
    <source>
        <dbReference type="EMBL" id="KAH7353763.1"/>
    </source>
</evidence>
<comment type="caution">
    <text evidence="1">The sequence shown here is derived from an EMBL/GenBank/DDBJ whole genome shotgun (WGS) entry which is preliminary data.</text>
</comment>
<reference evidence="1" key="1">
    <citation type="journal article" date="2021" name="Nat. Commun.">
        <title>Genetic determinants of endophytism in the Arabidopsis root mycobiome.</title>
        <authorList>
            <person name="Mesny F."/>
            <person name="Miyauchi S."/>
            <person name="Thiergart T."/>
            <person name="Pickel B."/>
            <person name="Atanasova L."/>
            <person name="Karlsson M."/>
            <person name="Huettel B."/>
            <person name="Barry K.W."/>
            <person name="Haridas S."/>
            <person name="Chen C."/>
            <person name="Bauer D."/>
            <person name="Andreopoulos W."/>
            <person name="Pangilinan J."/>
            <person name="LaButti K."/>
            <person name="Riley R."/>
            <person name="Lipzen A."/>
            <person name="Clum A."/>
            <person name="Drula E."/>
            <person name="Henrissat B."/>
            <person name="Kohler A."/>
            <person name="Grigoriev I.V."/>
            <person name="Martin F.M."/>
            <person name="Hacquard S."/>
        </authorList>
    </citation>
    <scope>NUCLEOTIDE SEQUENCE</scope>
    <source>
        <strain evidence="1">MPI-CAGE-AT-0016</strain>
    </source>
</reference>
<dbReference type="GO" id="GO:0047661">
    <property type="term" value="F:amino-acid racemase activity"/>
    <property type="evidence" value="ECO:0007669"/>
    <property type="project" value="InterPro"/>
</dbReference>
<organism evidence="1 2">
    <name type="scientific">Plectosphaerella cucumerina</name>
    <dbReference type="NCBI Taxonomy" id="40658"/>
    <lineage>
        <taxon>Eukaryota</taxon>
        <taxon>Fungi</taxon>
        <taxon>Dikarya</taxon>
        <taxon>Ascomycota</taxon>
        <taxon>Pezizomycotina</taxon>
        <taxon>Sordariomycetes</taxon>
        <taxon>Hypocreomycetidae</taxon>
        <taxon>Glomerellales</taxon>
        <taxon>Plectosphaerellaceae</taxon>
        <taxon>Plectosphaerella</taxon>
    </lineage>
</organism>
<name>A0A8K0TA69_9PEZI</name>
<proteinExistence type="predicted"/>
<dbReference type="AlphaFoldDB" id="A0A8K0TA69"/>
<dbReference type="EMBL" id="JAGPXD010000005">
    <property type="protein sequence ID" value="KAH7353763.1"/>
    <property type="molecule type" value="Genomic_DNA"/>
</dbReference>
<evidence type="ECO:0008006" key="3">
    <source>
        <dbReference type="Google" id="ProtNLM"/>
    </source>
</evidence>
<sequence length="250" mass="27417">MTAKDLPPLGFLSLDITLHRPPGDPYNAETWPFPLIHEKARDTPESAVVTSTMYADDMLNRFVEAAERLAARGAIGIITSCGFLAMAQSELSARSPIPILTSALLQIPSLLALAPPHRKVGILTFDGSRLGEAHLRKLGIDPSRCVVRGAPHEGALQRHIRRGERYVHDDIARELAAEARAMVEEEEGPAIAFILLECTNMPPFSRDIQMATGLPVYDVHTAGLWFYSGLVNSRPERWGAIPEDHVGSRT</sequence>
<evidence type="ECO:0000313" key="2">
    <source>
        <dbReference type="Proteomes" id="UP000813385"/>
    </source>
</evidence>
<gene>
    <name evidence="1" type="ORF">B0T11DRAFT_120484</name>
</gene>
<accession>A0A8K0TA69</accession>
<dbReference type="Proteomes" id="UP000813385">
    <property type="component" value="Unassembled WGS sequence"/>
</dbReference>
<dbReference type="InterPro" id="IPR015942">
    <property type="entry name" value="Asp/Glu/hydantoin_racemase"/>
</dbReference>
<dbReference type="OrthoDB" id="412093at2759"/>